<dbReference type="SFLD" id="SFLDG01067">
    <property type="entry name" value="SPASM/twitch_domain_containing"/>
    <property type="match status" value="1"/>
</dbReference>
<dbReference type="Pfam" id="PF04055">
    <property type="entry name" value="Radical_SAM"/>
    <property type="match status" value="1"/>
</dbReference>
<evidence type="ECO:0000256" key="4">
    <source>
        <dbReference type="ARBA" id="ARBA00023014"/>
    </source>
</evidence>
<name>A7IAK1_METB6</name>
<keyword evidence="2" id="KW-0479">Metal-binding</keyword>
<dbReference type="SFLD" id="SFLDS00029">
    <property type="entry name" value="Radical_SAM"/>
    <property type="match status" value="1"/>
</dbReference>
<proteinExistence type="predicted"/>
<accession>A7IAK1</accession>
<organism evidence="6 7">
    <name type="scientific">Methanoregula boonei (strain DSM 21154 / JCM 14090 / 6A8)</name>
    <dbReference type="NCBI Taxonomy" id="456442"/>
    <lineage>
        <taxon>Archaea</taxon>
        <taxon>Methanobacteriati</taxon>
        <taxon>Methanobacteriota</taxon>
        <taxon>Stenosarchaea group</taxon>
        <taxon>Methanomicrobia</taxon>
        <taxon>Methanomicrobiales</taxon>
        <taxon>Methanoregulaceae</taxon>
        <taxon>Methanoregula</taxon>
    </lineage>
</organism>
<dbReference type="GO" id="GO:0046872">
    <property type="term" value="F:metal ion binding"/>
    <property type="evidence" value="ECO:0007669"/>
    <property type="project" value="UniProtKB-KW"/>
</dbReference>
<dbReference type="AlphaFoldDB" id="A7IAK1"/>
<keyword evidence="7" id="KW-1185">Reference proteome</keyword>
<dbReference type="InterPro" id="IPR007197">
    <property type="entry name" value="rSAM"/>
</dbReference>
<dbReference type="Proteomes" id="UP000002408">
    <property type="component" value="Chromosome"/>
</dbReference>
<dbReference type="PROSITE" id="PS51918">
    <property type="entry name" value="RADICAL_SAM"/>
    <property type="match status" value="1"/>
</dbReference>
<dbReference type="HOGENOM" id="CLU_048071_0_0_2"/>
<dbReference type="InterPro" id="IPR040088">
    <property type="entry name" value="MJ0103-like"/>
</dbReference>
<dbReference type="Gene3D" id="3.20.20.70">
    <property type="entry name" value="Aldolase class I"/>
    <property type="match status" value="1"/>
</dbReference>
<dbReference type="GO" id="GO:0051536">
    <property type="term" value="F:iron-sulfur cluster binding"/>
    <property type="evidence" value="ECO:0007669"/>
    <property type="project" value="UniProtKB-KW"/>
</dbReference>
<evidence type="ECO:0000313" key="6">
    <source>
        <dbReference type="EMBL" id="ABS56762.1"/>
    </source>
</evidence>
<dbReference type="PANTHER" id="PTHR11228:SF35">
    <property type="entry name" value="MOLYBDENUM COFACTOR BIOSYNTHESIS PROTEIN A-RELATED"/>
    <property type="match status" value="1"/>
</dbReference>
<feature type="domain" description="Radical SAM core" evidence="5">
    <location>
        <begin position="22"/>
        <end position="248"/>
    </location>
</feature>
<evidence type="ECO:0000256" key="2">
    <source>
        <dbReference type="ARBA" id="ARBA00022723"/>
    </source>
</evidence>
<evidence type="ECO:0000256" key="1">
    <source>
        <dbReference type="ARBA" id="ARBA00022691"/>
    </source>
</evidence>
<keyword evidence="1" id="KW-0949">S-adenosyl-L-methionine</keyword>
<dbReference type="InterPro" id="IPR050377">
    <property type="entry name" value="Radical_SAM_PqqE_MftC-like"/>
</dbReference>
<dbReference type="InterPro" id="IPR013785">
    <property type="entry name" value="Aldolase_TIM"/>
</dbReference>
<dbReference type="RefSeq" id="WP_012107822.1">
    <property type="nucleotide sequence ID" value="NC_009712.1"/>
</dbReference>
<sequence length="332" mass="36128">MPHVRITAGSDIPLVGSLYFGVIDRGTSLLQVRPSCGCNLNCPFCSVDAGPCSKTRATSYEVELDYLLSAVEEIAPFKGTGVECHIDSPGEPLMYARLPELVAALKAIDAVSTVSLQTNGTLLDERKIAALADAGLDRMNLSLHALDPALARELAGVDWFDIEKVTEAARAVAASSMDLLIAPVYMPGINDAEIPKLIAFARECGAGKRFPPLGIQKFERYKYGRTPKGVKVQSWWQFFNRSIKEWEKTSGLALRLDPERNFGTGRRPSLPQVFKKGEKATVEIKAPGWIHGEQLGIARNRVVSVFGCDKTSGQVRVKIVAAKNNIYVGVPV</sequence>
<dbReference type="eggNOG" id="arCOG00951">
    <property type="taxonomic scope" value="Archaea"/>
</dbReference>
<dbReference type="GeneID" id="5409936"/>
<evidence type="ECO:0000259" key="5">
    <source>
        <dbReference type="PROSITE" id="PS51918"/>
    </source>
</evidence>
<keyword evidence="4" id="KW-0411">Iron-sulfur</keyword>
<reference evidence="7" key="1">
    <citation type="journal article" date="2015" name="Microbiology">
        <title>Genome of Methanoregula boonei 6A8 reveals adaptations to oligotrophic peatland environments.</title>
        <authorList>
            <person name="Braeuer S."/>
            <person name="Cadillo-Quiroz H."/>
            <person name="Kyrpides N."/>
            <person name="Woyke T."/>
            <person name="Goodwin L."/>
            <person name="Detter C."/>
            <person name="Podell S."/>
            <person name="Yavitt J.B."/>
            <person name="Zinder S.H."/>
        </authorList>
    </citation>
    <scope>NUCLEOTIDE SEQUENCE [LARGE SCALE GENOMIC DNA]</scope>
    <source>
        <strain evidence="7">DSM 21154 / JCM 14090 / 6A8</strain>
    </source>
</reference>
<dbReference type="InterPro" id="IPR006638">
    <property type="entry name" value="Elp3/MiaA/NifB-like_rSAM"/>
</dbReference>
<dbReference type="SFLD" id="SFLDG01110">
    <property type="entry name" value="Uncharacterised_Radical_SAM_Su"/>
    <property type="match status" value="1"/>
</dbReference>
<evidence type="ECO:0000256" key="3">
    <source>
        <dbReference type="ARBA" id="ARBA00023004"/>
    </source>
</evidence>
<dbReference type="STRING" id="456442.Mboo_2248"/>
<evidence type="ECO:0000313" key="7">
    <source>
        <dbReference type="Proteomes" id="UP000002408"/>
    </source>
</evidence>
<dbReference type="PANTHER" id="PTHR11228">
    <property type="entry name" value="RADICAL SAM DOMAIN PROTEIN"/>
    <property type="match status" value="1"/>
</dbReference>
<keyword evidence="3" id="KW-0408">Iron</keyword>
<dbReference type="SMART" id="SM00729">
    <property type="entry name" value="Elp3"/>
    <property type="match status" value="1"/>
</dbReference>
<dbReference type="KEGG" id="mbn:Mboo_2248"/>
<dbReference type="InterPro" id="IPR058240">
    <property type="entry name" value="rSAM_sf"/>
</dbReference>
<gene>
    <name evidence="6" type="ordered locus">Mboo_2248</name>
</gene>
<dbReference type="EMBL" id="CP000780">
    <property type="protein sequence ID" value="ABS56762.1"/>
    <property type="molecule type" value="Genomic_DNA"/>
</dbReference>
<dbReference type="GO" id="GO:0003824">
    <property type="term" value="F:catalytic activity"/>
    <property type="evidence" value="ECO:0007669"/>
    <property type="project" value="InterPro"/>
</dbReference>
<dbReference type="OrthoDB" id="371936at2157"/>
<protein>
    <submittedName>
        <fullName evidence="6">Radical SAM domain protein</fullName>
    </submittedName>
</protein>
<dbReference type="SUPFAM" id="SSF102114">
    <property type="entry name" value="Radical SAM enzymes"/>
    <property type="match status" value="1"/>
</dbReference>
<dbReference type="CDD" id="cd01335">
    <property type="entry name" value="Radical_SAM"/>
    <property type="match status" value="1"/>
</dbReference>